<dbReference type="InterPro" id="IPR004532">
    <property type="entry name" value="Phe-tRNA-ligase_IIc_bsu_bact"/>
</dbReference>
<dbReference type="InterPro" id="IPR036690">
    <property type="entry name" value="Fdx_antiC-bd_sf"/>
</dbReference>
<feature type="domain" description="TRNA-binding" evidence="17">
    <location>
        <begin position="39"/>
        <end position="156"/>
    </location>
</feature>
<dbReference type="SMART" id="SM00873">
    <property type="entry name" value="B3_4"/>
    <property type="match status" value="1"/>
</dbReference>
<dbReference type="Gene3D" id="3.30.56.10">
    <property type="match status" value="2"/>
</dbReference>
<dbReference type="SMART" id="SM00874">
    <property type="entry name" value="B5"/>
    <property type="match status" value="1"/>
</dbReference>
<keyword evidence="5 16" id="KW-0820">tRNA-binding</keyword>
<reference evidence="20" key="1">
    <citation type="submission" date="2020-06" db="EMBL/GenBank/DDBJ databases">
        <title>Complete genome sequence of Candidatus Phytoplasma luffae NCHU2019.</title>
        <authorList>
            <person name="Cho S.-T."/>
            <person name="Tan C.-M."/>
            <person name="Li J.-R."/>
            <person name="Chien Y.-Y."/>
            <person name="Chiu Y.-C."/>
            <person name="Yang J.-Y."/>
            <person name="Kuo C.-H."/>
        </authorList>
    </citation>
    <scope>NUCLEOTIDE SEQUENCE</scope>
    <source>
        <strain evidence="20">NCHU2019</strain>
    </source>
</reference>
<dbReference type="GO" id="GO:0000287">
    <property type="term" value="F:magnesium ion binding"/>
    <property type="evidence" value="ECO:0007669"/>
    <property type="project" value="UniProtKB-UniRule"/>
</dbReference>
<dbReference type="GO" id="GO:0006432">
    <property type="term" value="P:phenylalanyl-tRNA aminoacylation"/>
    <property type="evidence" value="ECO:0007669"/>
    <property type="project" value="UniProtKB-UniRule"/>
</dbReference>
<dbReference type="InterPro" id="IPR009061">
    <property type="entry name" value="DNA-bd_dom_put_sf"/>
</dbReference>
<dbReference type="InterPro" id="IPR033714">
    <property type="entry name" value="tRNA_bind_bactPheRS"/>
</dbReference>
<keyword evidence="8 15" id="KW-0547">Nucleotide-binding</keyword>
<dbReference type="GO" id="GO:0009328">
    <property type="term" value="C:phenylalanine-tRNA ligase complex"/>
    <property type="evidence" value="ECO:0007669"/>
    <property type="project" value="TreeGrafter"/>
</dbReference>
<dbReference type="AlphaFoldDB" id="A0A975FIT1"/>
<organism evidence="20 21">
    <name type="scientific">Loofah witches'-broom phytoplasma</name>
    <dbReference type="NCBI Taxonomy" id="35773"/>
    <lineage>
        <taxon>Bacteria</taxon>
        <taxon>Bacillati</taxon>
        <taxon>Mycoplasmatota</taxon>
        <taxon>Mollicutes</taxon>
        <taxon>Acholeplasmatales</taxon>
        <taxon>Acholeplasmataceae</taxon>
        <taxon>Candidatus Phytoplasma</taxon>
        <taxon>16SrVIII (Loofah witches'-broom group)</taxon>
    </lineage>
</organism>
<evidence type="ECO:0000256" key="7">
    <source>
        <dbReference type="ARBA" id="ARBA00022723"/>
    </source>
</evidence>
<dbReference type="InterPro" id="IPR045060">
    <property type="entry name" value="Phe-tRNA-ligase_IIc_bsu"/>
</dbReference>
<dbReference type="PANTHER" id="PTHR10947">
    <property type="entry name" value="PHENYLALANYL-TRNA SYNTHETASE BETA CHAIN AND LEUCINE-RICH REPEAT-CONTAINING PROTEIN 47"/>
    <property type="match status" value="1"/>
</dbReference>
<dbReference type="Pfam" id="PF17759">
    <property type="entry name" value="tRNA_synthFbeta"/>
    <property type="match status" value="1"/>
</dbReference>
<keyword evidence="10 15" id="KW-0460">Magnesium</keyword>
<dbReference type="PROSITE" id="PS50886">
    <property type="entry name" value="TRBD"/>
    <property type="match status" value="1"/>
</dbReference>
<evidence type="ECO:0000256" key="16">
    <source>
        <dbReference type="PROSITE-ProRule" id="PRU00209"/>
    </source>
</evidence>
<evidence type="ECO:0000256" key="9">
    <source>
        <dbReference type="ARBA" id="ARBA00022840"/>
    </source>
</evidence>
<dbReference type="PROSITE" id="PS51447">
    <property type="entry name" value="FDX_ACB"/>
    <property type="match status" value="1"/>
</dbReference>
<dbReference type="Pfam" id="PF03483">
    <property type="entry name" value="B3_4"/>
    <property type="match status" value="1"/>
</dbReference>
<evidence type="ECO:0000256" key="10">
    <source>
        <dbReference type="ARBA" id="ARBA00022842"/>
    </source>
</evidence>
<dbReference type="SMART" id="SM00896">
    <property type="entry name" value="FDX-ACB"/>
    <property type="match status" value="1"/>
</dbReference>
<evidence type="ECO:0000259" key="19">
    <source>
        <dbReference type="PROSITE" id="PS51483"/>
    </source>
</evidence>
<dbReference type="PROSITE" id="PS51483">
    <property type="entry name" value="B5"/>
    <property type="match status" value="1"/>
</dbReference>
<dbReference type="InterPro" id="IPR020825">
    <property type="entry name" value="Phe-tRNA_synthase-like_B3/B4"/>
</dbReference>
<comment type="similarity">
    <text evidence="2 15">Belongs to the phenylalanyl-tRNA synthetase beta subunit family. Type 1 subfamily.</text>
</comment>
<dbReference type="Gene3D" id="2.40.50.140">
    <property type="entry name" value="Nucleic acid-binding proteins"/>
    <property type="match status" value="1"/>
</dbReference>
<protein>
    <recommendedName>
        <fullName evidence="15">Phenylalanine--tRNA ligase beta subunit</fullName>
        <ecNumber evidence="15">6.1.1.20</ecNumber>
    </recommendedName>
    <alternativeName>
        <fullName evidence="15">Phenylalanyl-tRNA synthetase beta subunit</fullName>
        <shortName evidence="15">PheRS</shortName>
    </alternativeName>
</protein>
<dbReference type="KEGG" id="pluf:LFWB_7020"/>
<dbReference type="InterPro" id="IPR005146">
    <property type="entry name" value="B3/B4_tRNA-bd"/>
</dbReference>
<dbReference type="GO" id="GO:0005524">
    <property type="term" value="F:ATP binding"/>
    <property type="evidence" value="ECO:0007669"/>
    <property type="project" value="UniProtKB-UniRule"/>
</dbReference>
<sequence>MIITEKILLEFFSINNYNWNELKSLVNDHITEIDKTYNFEFEPYLVIGEIIDFKKITGTKKLSLVTVNIKNDVLNIVCGASNLEQETKRKVVVALAGHYIKSTNTLIENKNIFGIDSKGMLCSAEELGLDPIFLTEEEKKGILFLDNEATVGAKFSDYLVLQGGLWKLSITPDRGDLLSYLGFTKDLKILSNDVNKLQFHHNLSRPIEKNIKNPFEIEIMNENCSEYNVLYIKNIEVKPSPLWLRNLLFIHEITSVNNIIDITNLLLIKYGIPIETFDASKLDERKIQIRSAHKEEIFVCSNNKKYNLDTTNLVTVNKNNILSLTGIINSQKNNIHSQTKEIIITTTLLNSLNISKTSKRMNIENEKTARLVKGIDPSLTQKVLDYFVILLKKIEPNLKLKISNIKHVQTQNLTNPEIYFSLDDLYNKIGISFSQKEVIDFLTRLEYEIQIINDNCLKVKAPSRRHDVKIPEDVFSDLVRAYSYKKIQQSELINSSHVLIENSKEKIYQIKHLLSILGFFEVINYSLVNEQIFNLFPHSSDYIKVINPISQEQLILRQHLGGSIIQNLSYNQKHDNYNNSFFEIGKVYYPEKEKLHLSLALSGYLGKENWSNSHIKSSFFVLKGILEKIGLLLGIDFQFKKSSLYSNLHPGKQADILYQNKKIGFIGELHPSLEKLYSLKTSFIAEIDLEKLYLEHSKKNIFQNISKFPSIIRDLSFWVSKKYSFENIKKTLIEDMPDFLLQCELLDIYECPKISSEEHSLTFNFIFNDRNKSLSHIIVNEIMQKIENKIKKIYKVKIR</sequence>
<evidence type="ECO:0000256" key="12">
    <source>
        <dbReference type="ARBA" id="ARBA00022917"/>
    </source>
</evidence>
<keyword evidence="6 15" id="KW-0436">Ligase</keyword>
<accession>A0A975FIT1</accession>
<feature type="binding site" evidence="15">
    <location>
        <position position="467"/>
    </location>
    <ligand>
        <name>Mg(2+)</name>
        <dbReference type="ChEBI" id="CHEBI:18420"/>
        <note>shared with alpha subunit</note>
    </ligand>
</feature>
<evidence type="ECO:0000256" key="14">
    <source>
        <dbReference type="ARBA" id="ARBA00049255"/>
    </source>
</evidence>
<dbReference type="InterPro" id="IPR005147">
    <property type="entry name" value="tRNA_synthase_B5-dom"/>
</dbReference>
<dbReference type="SUPFAM" id="SSF46955">
    <property type="entry name" value="Putative DNA-binding domain"/>
    <property type="match status" value="1"/>
</dbReference>
<comment type="subcellular location">
    <subcellularLocation>
        <location evidence="1 15">Cytoplasm</location>
    </subcellularLocation>
</comment>
<evidence type="ECO:0000256" key="2">
    <source>
        <dbReference type="ARBA" id="ARBA00008653"/>
    </source>
</evidence>
<dbReference type="InterPro" id="IPR005121">
    <property type="entry name" value="Fdx_antiC-bd"/>
</dbReference>
<keyword evidence="7 15" id="KW-0479">Metal-binding</keyword>
<proteinExistence type="inferred from homology"/>
<dbReference type="EC" id="6.1.1.20" evidence="15"/>
<evidence type="ECO:0000256" key="11">
    <source>
        <dbReference type="ARBA" id="ARBA00022884"/>
    </source>
</evidence>
<keyword evidence="13 15" id="KW-0030">Aminoacyl-tRNA synthetase</keyword>
<dbReference type="InterPro" id="IPR012340">
    <property type="entry name" value="NA-bd_OB-fold"/>
</dbReference>
<gene>
    <name evidence="15 20" type="primary">pheT</name>
    <name evidence="20" type="ORF">LFWB_7020</name>
</gene>
<evidence type="ECO:0000259" key="17">
    <source>
        <dbReference type="PROSITE" id="PS50886"/>
    </source>
</evidence>
<dbReference type="Pfam" id="PF03484">
    <property type="entry name" value="B5"/>
    <property type="match status" value="1"/>
</dbReference>
<feature type="binding site" evidence="15">
    <location>
        <position position="473"/>
    </location>
    <ligand>
        <name>Mg(2+)</name>
        <dbReference type="ChEBI" id="CHEBI:18420"/>
        <note>shared with alpha subunit</note>
    </ligand>
</feature>
<comment type="caution">
    <text evidence="15">Lacks conserved residue(s) required for the propagation of feature annotation.</text>
</comment>
<comment type="catalytic activity">
    <reaction evidence="14 15">
        <text>tRNA(Phe) + L-phenylalanine + ATP = L-phenylalanyl-tRNA(Phe) + AMP + diphosphate + H(+)</text>
        <dbReference type="Rhea" id="RHEA:19413"/>
        <dbReference type="Rhea" id="RHEA-COMP:9668"/>
        <dbReference type="Rhea" id="RHEA-COMP:9699"/>
        <dbReference type="ChEBI" id="CHEBI:15378"/>
        <dbReference type="ChEBI" id="CHEBI:30616"/>
        <dbReference type="ChEBI" id="CHEBI:33019"/>
        <dbReference type="ChEBI" id="CHEBI:58095"/>
        <dbReference type="ChEBI" id="CHEBI:78442"/>
        <dbReference type="ChEBI" id="CHEBI:78531"/>
        <dbReference type="ChEBI" id="CHEBI:456215"/>
        <dbReference type="EC" id="6.1.1.20"/>
    </reaction>
</comment>
<evidence type="ECO:0000313" key="20">
    <source>
        <dbReference type="EMBL" id="QTX03255.1"/>
    </source>
</evidence>
<dbReference type="PANTHER" id="PTHR10947:SF0">
    <property type="entry name" value="PHENYLALANINE--TRNA LIGASE BETA SUBUNIT"/>
    <property type="match status" value="1"/>
</dbReference>
<keyword evidence="21" id="KW-1185">Reference proteome</keyword>
<evidence type="ECO:0000256" key="1">
    <source>
        <dbReference type="ARBA" id="ARBA00004496"/>
    </source>
</evidence>
<dbReference type="NCBIfam" id="NF045760">
    <property type="entry name" value="YtpR"/>
    <property type="match status" value="1"/>
</dbReference>
<dbReference type="Gene3D" id="3.50.40.10">
    <property type="entry name" value="Phenylalanyl-trna Synthetase, Chain B, domain 3"/>
    <property type="match status" value="1"/>
</dbReference>
<dbReference type="Gene3D" id="3.30.930.10">
    <property type="entry name" value="Bira Bifunctional Protein, Domain 2"/>
    <property type="match status" value="1"/>
</dbReference>
<keyword evidence="4 15" id="KW-0963">Cytoplasm</keyword>
<evidence type="ECO:0000256" key="3">
    <source>
        <dbReference type="ARBA" id="ARBA00011209"/>
    </source>
</evidence>
<evidence type="ECO:0000256" key="15">
    <source>
        <dbReference type="HAMAP-Rule" id="MF_00283"/>
    </source>
</evidence>
<evidence type="ECO:0000256" key="5">
    <source>
        <dbReference type="ARBA" id="ARBA00022555"/>
    </source>
</evidence>
<dbReference type="Gene3D" id="3.30.70.380">
    <property type="entry name" value="Ferrodoxin-fold anticodon-binding domain"/>
    <property type="match status" value="1"/>
</dbReference>
<name>A0A975FIT1_LOWBP</name>
<feature type="domain" description="B5" evidence="19">
    <location>
        <begin position="413"/>
        <end position="489"/>
    </location>
</feature>
<dbReference type="SUPFAM" id="SSF55681">
    <property type="entry name" value="Class II aaRS and biotin synthetases"/>
    <property type="match status" value="1"/>
</dbReference>
<dbReference type="SUPFAM" id="SSF56037">
    <property type="entry name" value="PheT/TilS domain"/>
    <property type="match status" value="1"/>
</dbReference>
<keyword evidence="11 16" id="KW-0694">RNA-binding</keyword>
<keyword evidence="12 15" id="KW-0648">Protein biosynthesis</keyword>
<dbReference type="EMBL" id="CP054393">
    <property type="protein sequence ID" value="QTX03255.1"/>
    <property type="molecule type" value="Genomic_DNA"/>
</dbReference>
<dbReference type="CDD" id="cd02796">
    <property type="entry name" value="tRNA_bind_bactPheRS"/>
    <property type="match status" value="1"/>
</dbReference>
<keyword evidence="9 15" id="KW-0067">ATP-binding</keyword>
<dbReference type="HAMAP" id="MF_00283">
    <property type="entry name" value="Phe_tRNA_synth_beta1"/>
    <property type="match status" value="1"/>
</dbReference>
<dbReference type="GO" id="GO:0000049">
    <property type="term" value="F:tRNA binding"/>
    <property type="evidence" value="ECO:0007669"/>
    <property type="project" value="UniProtKB-UniRule"/>
</dbReference>
<evidence type="ECO:0000256" key="6">
    <source>
        <dbReference type="ARBA" id="ARBA00022598"/>
    </source>
</evidence>
<evidence type="ECO:0000256" key="4">
    <source>
        <dbReference type="ARBA" id="ARBA00022490"/>
    </source>
</evidence>
<dbReference type="NCBIfam" id="TIGR00472">
    <property type="entry name" value="pheT_bact"/>
    <property type="match status" value="1"/>
</dbReference>
<evidence type="ECO:0000313" key="21">
    <source>
        <dbReference type="Proteomes" id="UP000672038"/>
    </source>
</evidence>
<dbReference type="Pfam" id="PF03147">
    <property type="entry name" value="FDX-ACB"/>
    <property type="match status" value="1"/>
</dbReference>
<dbReference type="Proteomes" id="UP000672038">
    <property type="component" value="Chromosome"/>
</dbReference>
<feature type="binding site" evidence="15">
    <location>
        <position position="477"/>
    </location>
    <ligand>
        <name>Mg(2+)</name>
        <dbReference type="ChEBI" id="CHEBI:18420"/>
        <note>shared with alpha subunit</note>
    </ligand>
</feature>
<dbReference type="RefSeq" id="WP_210954679.1">
    <property type="nucleotide sequence ID" value="NZ_CP054393.1"/>
</dbReference>
<dbReference type="InterPro" id="IPR045864">
    <property type="entry name" value="aa-tRNA-synth_II/BPL/LPL"/>
</dbReference>
<evidence type="ECO:0000256" key="13">
    <source>
        <dbReference type="ARBA" id="ARBA00023146"/>
    </source>
</evidence>
<dbReference type="SUPFAM" id="SSF50249">
    <property type="entry name" value="Nucleic acid-binding proteins"/>
    <property type="match status" value="1"/>
</dbReference>
<dbReference type="InterPro" id="IPR041616">
    <property type="entry name" value="PheRS_beta_core"/>
</dbReference>
<comment type="subunit">
    <text evidence="3 15">Tetramer of two alpha and two beta subunits.</text>
</comment>
<comment type="cofactor">
    <cofactor evidence="15">
        <name>Mg(2+)</name>
        <dbReference type="ChEBI" id="CHEBI:18420"/>
    </cofactor>
    <text evidence="15">Binds 2 magnesium ions per tetramer.</text>
</comment>
<dbReference type="InterPro" id="IPR002547">
    <property type="entry name" value="tRNA-bd_dom"/>
</dbReference>
<evidence type="ECO:0000259" key="18">
    <source>
        <dbReference type="PROSITE" id="PS51447"/>
    </source>
</evidence>
<dbReference type="SUPFAM" id="SSF54991">
    <property type="entry name" value="Anticodon-binding domain of PheRS"/>
    <property type="match status" value="1"/>
</dbReference>
<dbReference type="CDD" id="cd00769">
    <property type="entry name" value="PheRS_beta_core"/>
    <property type="match status" value="1"/>
</dbReference>
<feature type="domain" description="FDX-ACB" evidence="18">
    <location>
        <begin position="706"/>
        <end position="799"/>
    </location>
</feature>
<dbReference type="GO" id="GO:0004826">
    <property type="term" value="F:phenylalanine-tRNA ligase activity"/>
    <property type="evidence" value="ECO:0007669"/>
    <property type="project" value="UniProtKB-UniRule"/>
</dbReference>
<dbReference type="Pfam" id="PF01588">
    <property type="entry name" value="tRNA_bind"/>
    <property type="match status" value="1"/>
</dbReference>
<evidence type="ECO:0000256" key="8">
    <source>
        <dbReference type="ARBA" id="ARBA00022741"/>
    </source>
</evidence>